<proteinExistence type="predicted"/>
<feature type="transmembrane region" description="Helical" evidence="1">
    <location>
        <begin position="12"/>
        <end position="32"/>
    </location>
</feature>
<feature type="transmembrane region" description="Helical" evidence="1">
    <location>
        <begin position="116"/>
        <end position="138"/>
    </location>
</feature>
<feature type="domain" description="DUF6534" evidence="2">
    <location>
        <begin position="165"/>
        <end position="250"/>
    </location>
</feature>
<keyword evidence="4" id="KW-1185">Reference proteome</keyword>
<feature type="transmembrane region" description="Helical" evidence="1">
    <location>
        <begin position="158"/>
        <end position="175"/>
    </location>
</feature>
<dbReference type="STRING" id="39966.A0A369J8N4"/>
<keyword evidence="1" id="KW-0472">Membrane</keyword>
<dbReference type="InParanoid" id="A0A369J8N4"/>
<evidence type="ECO:0000313" key="3">
    <source>
        <dbReference type="EMBL" id="RDB15226.1"/>
    </source>
</evidence>
<evidence type="ECO:0000256" key="1">
    <source>
        <dbReference type="SAM" id="Phobius"/>
    </source>
</evidence>
<organism evidence="3 4">
    <name type="scientific">Hypsizygus marmoreus</name>
    <name type="common">White beech mushroom</name>
    <name type="synonym">Agaricus marmoreus</name>
    <dbReference type="NCBI Taxonomy" id="39966"/>
    <lineage>
        <taxon>Eukaryota</taxon>
        <taxon>Fungi</taxon>
        <taxon>Dikarya</taxon>
        <taxon>Basidiomycota</taxon>
        <taxon>Agaricomycotina</taxon>
        <taxon>Agaricomycetes</taxon>
        <taxon>Agaricomycetidae</taxon>
        <taxon>Agaricales</taxon>
        <taxon>Tricholomatineae</taxon>
        <taxon>Lyophyllaceae</taxon>
        <taxon>Hypsizygus</taxon>
    </lineage>
</organism>
<keyword evidence="1" id="KW-1133">Transmembrane helix</keyword>
<comment type="caution">
    <text evidence="3">The sequence shown here is derived from an EMBL/GenBank/DDBJ whole genome shotgun (WGS) entry which is preliminary data.</text>
</comment>
<protein>
    <recommendedName>
        <fullName evidence="2">DUF6534 domain-containing protein</fullName>
    </recommendedName>
</protein>
<dbReference type="Proteomes" id="UP000076154">
    <property type="component" value="Unassembled WGS sequence"/>
</dbReference>
<name>A0A369J8N4_HYPMA</name>
<feature type="transmembrane region" description="Helical" evidence="1">
    <location>
        <begin position="196"/>
        <end position="218"/>
    </location>
</feature>
<dbReference type="EMBL" id="LUEZ02000184">
    <property type="protein sequence ID" value="RDB15226.1"/>
    <property type="molecule type" value="Genomic_DNA"/>
</dbReference>
<feature type="transmembrane region" description="Helical" evidence="1">
    <location>
        <begin position="88"/>
        <end position="109"/>
    </location>
</feature>
<feature type="transmembrane region" description="Helical" evidence="1">
    <location>
        <begin position="44"/>
        <end position="68"/>
    </location>
</feature>
<dbReference type="Pfam" id="PF20152">
    <property type="entry name" value="DUF6534"/>
    <property type="match status" value="1"/>
</dbReference>
<gene>
    <name evidence="3" type="ORF">Hypma_004721</name>
</gene>
<sequence length="313" mass="35290">MVIDAFLGPLEVGYTIATFFFGLATVQTYMYYQDFYTDPLPLKILVAVLWVVELMHQICLEHATYFYTVTSFGNFTVLLEKPPSSIKLIIPLTGLVFFLVTGFLVYRLWISTESIVLVATLSVLSTGRFALACVLTVLGHDMPSLLEFLLTRQKLISITWFCGTGVDVILMAALCHDLYKQRHSLIYRASTKFDRCVMWCVATGLPSGVVGLAMSLCFRSHEHYIWIGLFLPLSRVCVNSLMITLNARRSLYHAEASKIVNIESQFRIAHAPEYKHDNDSDLASRHEIATSSSEAQFNVLDIHKEVRVEAEAV</sequence>
<dbReference type="PANTHER" id="PTHR40465">
    <property type="entry name" value="CHROMOSOME 1, WHOLE GENOME SHOTGUN SEQUENCE"/>
    <property type="match status" value="1"/>
</dbReference>
<reference evidence="3" key="1">
    <citation type="submission" date="2018-04" db="EMBL/GenBank/DDBJ databases">
        <title>Whole genome sequencing of Hypsizygus marmoreus.</title>
        <authorList>
            <person name="Choi I.-G."/>
            <person name="Min B."/>
            <person name="Kim J.-G."/>
            <person name="Kim S."/>
            <person name="Oh Y.-L."/>
            <person name="Kong W.-S."/>
            <person name="Park H."/>
            <person name="Jeong J."/>
            <person name="Song E.-S."/>
        </authorList>
    </citation>
    <scope>NUCLEOTIDE SEQUENCE [LARGE SCALE GENOMIC DNA]</scope>
    <source>
        <strain evidence="3">51987-8</strain>
    </source>
</reference>
<feature type="transmembrane region" description="Helical" evidence="1">
    <location>
        <begin position="224"/>
        <end position="245"/>
    </location>
</feature>
<dbReference type="OrthoDB" id="2535105at2759"/>
<keyword evidence="1" id="KW-0812">Transmembrane</keyword>
<dbReference type="PANTHER" id="PTHR40465:SF1">
    <property type="entry name" value="DUF6534 DOMAIN-CONTAINING PROTEIN"/>
    <property type="match status" value="1"/>
</dbReference>
<accession>A0A369J8N4</accession>
<dbReference type="AlphaFoldDB" id="A0A369J8N4"/>
<evidence type="ECO:0000259" key="2">
    <source>
        <dbReference type="Pfam" id="PF20152"/>
    </source>
</evidence>
<dbReference type="InterPro" id="IPR045339">
    <property type="entry name" value="DUF6534"/>
</dbReference>
<evidence type="ECO:0000313" key="4">
    <source>
        <dbReference type="Proteomes" id="UP000076154"/>
    </source>
</evidence>